<dbReference type="EMBL" id="CP136864">
    <property type="protein sequence ID" value="WOJ92734.1"/>
    <property type="molecule type" value="Genomic_DNA"/>
</dbReference>
<dbReference type="Pfam" id="PF00487">
    <property type="entry name" value="FA_desaturase"/>
    <property type="match status" value="1"/>
</dbReference>
<dbReference type="PANTHER" id="PTHR12879:SF8">
    <property type="entry name" value="SPHINGOLIPID DELTA(4)-DESATURASE DES1"/>
    <property type="match status" value="1"/>
</dbReference>
<feature type="transmembrane region" description="Helical" evidence="1">
    <location>
        <begin position="181"/>
        <end position="204"/>
    </location>
</feature>
<keyword evidence="4" id="KW-1185">Reference proteome</keyword>
<dbReference type="PANTHER" id="PTHR12879">
    <property type="entry name" value="SPHINGOLIPID DELTA 4 DESATURASE/C-4 HYDROXYLASE PROTEIN DES2"/>
    <property type="match status" value="1"/>
</dbReference>
<keyword evidence="1" id="KW-1133">Transmembrane helix</keyword>
<gene>
    <name evidence="3" type="ORF">R0135_13190</name>
</gene>
<keyword evidence="1" id="KW-0472">Membrane</keyword>
<keyword evidence="1" id="KW-0812">Transmembrane</keyword>
<dbReference type="CDD" id="cd03510">
    <property type="entry name" value="Rhizobitoxine-FADS-like"/>
    <property type="match status" value="1"/>
</dbReference>
<organism evidence="3 4">
    <name type="scientific">Congregibacter variabilis</name>
    <dbReference type="NCBI Taxonomy" id="3081200"/>
    <lineage>
        <taxon>Bacteria</taxon>
        <taxon>Pseudomonadati</taxon>
        <taxon>Pseudomonadota</taxon>
        <taxon>Gammaproteobacteria</taxon>
        <taxon>Cellvibrionales</taxon>
        <taxon>Halieaceae</taxon>
        <taxon>Congregibacter</taxon>
    </lineage>
</organism>
<accession>A0ABZ0I286</accession>
<dbReference type="Proteomes" id="UP001626537">
    <property type="component" value="Chromosome"/>
</dbReference>
<feature type="domain" description="Fatty acid desaturase" evidence="2">
    <location>
        <begin position="47"/>
        <end position="278"/>
    </location>
</feature>
<feature type="transmembrane region" description="Helical" evidence="1">
    <location>
        <begin position="50"/>
        <end position="68"/>
    </location>
</feature>
<feature type="transmembrane region" description="Helical" evidence="1">
    <location>
        <begin position="21"/>
        <end position="44"/>
    </location>
</feature>
<dbReference type="RefSeq" id="WP_407347333.1">
    <property type="nucleotide sequence ID" value="NZ_CP136864.1"/>
</dbReference>
<dbReference type="GO" id="GO:0016491">
    <property type="term" value="F:oxidoreductase activity"/>
    <property type="evidence" value="ECO:0007669"/>
    <property type="project" value="UniProtKB-KW"/>
</dbReference>
<dbReference type="EC" id="1.14.19.-" evidence="3"/>
<sequence>MKAADYLSRQEIQSYTRRSDLIGAWLVLKNWLSITSIFAVVALWTNPLTVILAILLLGGRQLGLSILMHEAGHKTLFKTQKLNETLGQWLCAYPVLGDCEAYGASHREHHRLAGTDQDPDLPNYRKYPIAADSFRRKLLRDISGQTGFKQLAGLLSGAGNRIMMRSGEGGSVLRQGLIANAALLSILWLSGAAWLYLLWVVAYLTSYPLVARIRQVAEHGNVPALYELDPRGNTRTTRANWLERLVLCPNKVNFHIEHHLLPSVPLWQLKSLHETLRKRGFYADHPSAVADGYWSVIKRVVPDFDRSAAAPA</sequence>
<evidence type="ECO:0000259" key="2">
    <source>
        <dbReference type="Pfam" id="PF00487"/>
    </source>
</evidence>
<reference evidence="3 4" key="1">
    <citation type="submission" date="2023-10" db="EMBL/GenBank/DDBJ databases">
        <title>Two novel species belonging to the OM43/NOR5 clade.</title>
        <authorList>
            <person name="Park M."/>
        </authorList>
    </citation>
    <scope>NUCLEOTIDE SEQUENCE [LARGE SCALE GENOMIC DNA]</scope>
    <source>
        <strain evidence="3 4">IMCC43200</strain>
    </source>
</reference>
<name>A0ABZ0I286_9GAMM</name>
<evidence type="ECO:0000313" key="3">
    <source>
        <dbReference type="EMBL" id="WOJ92734.1"/>
    </source>
</evidence>
<evidence type="ECO:0000256" key="1">
    <source>
        <dbReference type="SAM" id="Phobius"/>
    </source>
</evidence>
<protein>
    <submittedName>
        <fullName evidence="3">Fatty acid desaturase family protein</fullName>
        <ecNumber evidence="3">1.14.19.-</ecNumber>
    </submittedName>
</protein>
<keyword evidence="3" id="KW-0560">Oxidoreductase</keyword>
<dbReference type="InterPro" id="IPR005804">
    <property type="entry name" value="FA_desaturase_dom"/>
</dbReference>
<proteinExistence type="predicted"/>
<evidence type="ECO:0000313" key="4">
    <source>
        <dbReference type="Proteomes" id="UP001626537"/>
    </source>
</evidence>